<organism evidence="6 7">
    <name type="scientific">Sunxiuqinia dokdonensis</name>
    <dbReference type="NCBI Taxonomy" id="1409788"/>
    <lineage>
        <taxon>Bacteria</taxon>
        <taxon>Pseudomonadati</taxon>
        <taxon>Bacteroidota</taxon>
        <taxon>Bacteroidia</taxon>
        <taxon>Marinilabiliales</taxon>
        <taxon>Prolixibacteraceae</taxon>
        <taxon>Sunxiuqinia</taxon>
    </lineage>
</organism>
<comment type="caution">
    <text evidence="6">The sequence shown here is derived from an EMBL/GenBank/DDBJ whole genome shotgun (WGS) entry which is preliminary data.</text>
</comment>
<keyword evidence="3" id="KW-0547">Nucleotide-binding</keyword>
<gene>
    <name evidence="6" type="ORF">NC99_33340</name>
</gene>
<evidence type="ECO:0000256" key="4">
    <source>
        <dbReference type="ARBA" id="ARBA00022840"/>
    </source>
</evidence>
<protein>
    <recommendedName>
        <fullName evidence="5">ABC transporter domain-containing protein</fullName>
    </recommendedName>
</protein>
<name>A0A0L8V657_9BACT</name>
<dbReference type="OrthoDB" id="1119394at2"/>
<dbReference type="InterPro" id="IPR027417">
    <property type="entry name" value="P-loop_NTPase"/>
</dbReference>
<evidence type="ECO:0000256" key="2">
    <source>
        <dbReference type="ARBA" id="ARBA00022448"/>
    </source>
</evidence>
<dbReference type="GO" id="GO:0016887">
    <property type="term" value="F:ATP hydrolysis activity"/>
    <property type="evidence" value="ECO:0007669"/>
    <property type="project" value="InterPro"/>
</dbReference>
<dbReference type="EMBL" id="LGIA01000176">
    <property type="protein sequence ID" value="KOH43838.1"/>
    <property type="molecule type" value="Genomic_DNA"/>
</dbReference>
<dbReference type="GO" id="GO:0005524">
    <property type="term" value="F:ATP binding"/>
    <property type="evidence" value="ECO:0007669"/>
    <property type="project" value="UniProtKB-KW"/>
</dbReference>
<accession>A0A0L8V657</accession>
<dbReference type="Pfam" id="PF00005">
    <property type="entry name" value="ABC_tran"/>
    <property type="match status" value="1"/>
</dbReference>
<sequence length="220" mass="25148">MFRLFCLTFFDRHPMIRFKDVSLSLGNKQLLKNFNLRIGKGDKVLLAAQSGSGKTSLLRLILGFTDPDAGKILFNKKALTPENTQKIRRQIAYLSQDVDFPNGKVSEVFQEIFQFSANKHLPYSETMLREKLSAFDLPESLLSKNTSVISGGERQRLGWILIQLLDRPVLLLDEPTSAMDEKQKQRFIDYVLKTKKTVVCVSHDPAWQIPEMKVITNFTP</sequence>
<evidence type="ECO:0000313" key="6">
    <source>
        <dbReference type="EMBL" id="KOH43838.1"/>
    </source>
</evidence>
<evidence type="ECO:0000313" key="7">
    <source>
        <dbReference type="Proteomes" id="UP000036958"/>
    </source>
</evidence>
<keyword evidence="7" id="KW-1185">Reference proteome</keyword>
<dbReference type="STRING" id="1409788.NC99_33340"/>
<comment type="similarity">
    <text evidence="1">Belongs to the ABC transporter superfamily.</text>
</comment>
<evidence type="ECO:0000259" key="5">
    <source>
        <dbReference type="PROSITE" id="PS50893"/>
    </source>
</evidence>
<dbReference type="SUPFAM" id="SSF52540">
    <property type="entry name" value="P-loop containing nucleoside triphosphate hydrolases"/>
    <property type="match status" value="1"/>
</dbReference>
<evidence type="ECO:0000256" key="1">
    <source>
        <dbReference type="ARBA" id="ARBA00005417"/>
    </source>
</evidence>
<dbReference type="Gene3D" id="3.40.50.300">
    <property type="entry name" value="P-loop containing nucleotide triphosphate hydrolases"/>
    <property type="match status" value="1"/>
</dbReference>
<reference evidence="7" key="1">
    <citation type="submission" date="2015-07" db="EMBL/GenBank/DDBJ databases">
        <title>Genome sequencing of Sunxiuqinia dokdonensis strain SK.</title>
        <authorList>
            <person name="Ahn S."/>
            <person name="Kim B.-C."/>
        </authorList>
    </citation>
    <scope>NUCLEOTIDE SEQUENCE [LARGE SCALE GENOMIC DNA]</scope>
    <source>
        <strain evidence="7">SK</strain>
    </source>
</reference>
<dbReference type="PANTHER" id="PTHR43117:SF4">
    <property type="entry name" value="OSMOPROTECTANT IMPORT ATP-BINDING PROTEIN OSMV"/>
    <property type="match status" value="1"/>
</dbReference>
<dbReference type="PANTHER" id="PTHR43117">
    <property type="entry name" value="OSMOPROTECTANT IMPORT ATP-BINDING PROTEIN OSMV"/>
    <property type="match status" value="1"/>
</dbReference>
<dbReference type="AlphaFoldDB" id="A0A0L8V657"/>
<proteinExistence type="inferred from homology"/>
<dbReference type="Proteomes" id="UP000036958">
    <property type="component" value="Unassembled WGS sequence"/>
</dbReference>
<keyword evidence="4" id="KW-0067">ATP-binding</keyword>
<feature type="domain" description="ABC transporter" evidence="5">
    <location>
        <begin position="16"/>
        <end position="219"/>
    </location>
</feature>
<dbReference type="InterPro" id="IPR003439">
    <property type="entry name" value="ABC_transporter-like_ATP-bd"/>
</dbReference>
<evidence type="ECO:0000256" key="3">
    <source>
        <dbReference type="ARBA" id="ARBA00022741"/>
    </source>
</evidence>
<dbReference type="InterPro" id="IPR003593">
    <property type="entry name" value="AAA+_ATPase"/>
</dbReference>
<dbReference type="SMART" id="SM00382">
    <property type="entry name" value="AAA"/>
    <property type="match status" value="1"/>
</dbReference>
<keyword evidence="2" id="KW-0813">Transport</keyword>
<dbReference type="PROSITE" id="PS50893">
    <property type="entry name" value="ABC_TRANSPORTER_2"/>
    <property type="match status" value="1"/>
</dbReference>